<dbReference type="EMBL" id="CP053070">
    <property type="protein sequence ID" value="QJR08749.1"/>
    <property type="molecule type" value="Genomic_DNA"/>
</dbReference>
<dbReference type="Proteomes" id="UP000238775">
    <property type="component" value="Unassembled WGS sequence"/>
</dbReference>
<evidence type="ECO:0000313" key="23">
    <source>
        <dbReference type="Proteomes" id="UP000463077"/>
    </source>
</evidence>
<evidence type="ECO:0000313" key="11">
    <source>
        <dbReference type="EMBL" id="NGK22422.1"/>
    </source>
</evidence>
<accession>A0A269LFW2</accession>
<dbReference type="Proteomes" id="UP000451682">
    <property type="component" value="Unassembled WGS sequence"/>
</dbReference>
<dbReference type="EMBL" id="JAANDN010000066">
    <property type="protein sequence ID" value="NUY68370.1"/>
    <property type="molecule type" value="Genomic_DNA"/>
</dbReference>
<dbReference type="Proteomes" id="UP000217245">
    <property type="component" value="Chromosome"/>
</dbReference>
<feature type="transmembrane region" description="Helical" evidence="1">
    <location>
        <begin position="6"/>
        <end position="25"/>
    </location>
</feature>
<evidence type="ECO:0000313" key="30">
    <source>
        <dbReference type="Proteomes" id="UP000561555"/>
    </source>
</evidence>
<evidence type="ECO:0000313" key="10">
    <source>
        <dbReference type="EMBL" id="NDP55132.1"/>
    </source>
</evidence>
<dbReference type="Proteomes" id="UP000052129">
    <property type="component" value="Unassembled WGS sequence"/>
</dbReference>
<dbReference type="Proteomes" id="UP000463077">
    <property type="component" value="Unassembled WGS sequence"/>
</dbReference>
<sequence>MSVINAYSNASLLFFIYLLFIMYQISLSVK</sequence>
<evidence type="ECO:0000313" key="22">
    <source>
        <dbReference type="Proteomes" id="UP000451682"/>
    </source>
</evidence>
<evidence type="ECO:0000313" key="14">
    <source>
        <dbReference type="EMBL" id="PPJ70204.1"/>
    </source>
</evidence>
<reference evidence="6" key="3">
    <citation type="submission" date="2015-06" db="EMBL/GenBank/DDBJ databases">
        <authorList>
            <person name="Diene S.M."/>
            <person name="Von Dach E."/>
            <person name="Fankhauser C."/>
            <person name="Schrenzel J."/>
            <person name="Harbarth S."/>
            <person name="Francois P."/>
        </authorList>
    </citation>
    <scope>NUCLEOTIDE SEQUENCE</scope>
    <source>
        <strain evidence="6">MRSA_S26</strain>
    </source>
</reference>
<name>A0A0D1G324_STAAU</name>
<dbReference type="EMBL" id="JAALTR010000301">
    <property type="protein sequence ID" value="NGW68194.1"/>
    <property type="molecule type" value="Genomic_DNA"/>
</dbReference>
<keyword evidence="1" id="KW-0472">Membrane</keyword>
<dbReference type="EMBL" id="CP023391">
    <property type="protein sequence ID" value="ATC72808.1"/>
    <property type="molecule type" value="Genomic_DNA"/>
</dbReference>
<reference evidence="12 26" key="13">
    <citation type="submission" date="2020-02" db="EMBL/GenBank/DDBJ databases">
        <title>Detection of Heterogeneous Vancomycin Intermediate Resistance in Methicillin Resistant Staphylococcus aureus Isolates from Latin-America.</title>
        <authorList>
            <person name="Castro-Cardozo B."/>
            <person name="Berrio M."/>
            <person name="Vargas M.L."/>
            <person name="Carvajal L.P."/>
            <person name="Millan L.V."/>
            <person name="Rios R."/>
            <person name="Hernandez A."/>
            <person name="Rincon S.L."/>
            <person name="Cubides P."/>
            <person name="Forero E."/>
            <person name="Dinh A."/>
            <person name="Seas C."/>
            <person name="Munita J.M."/>
            <person name="Arias C.A."/>
            <person name="Reyes J."/>
            <person name="Diaz L."/>
        </authorList>
    </citation>
    <scope>NUCLEOTIDE SEQUENCE [LARGE SCALE GENOMIC DNA]</scope>
    <source>
        <strain evidence="12 26">UG255</strain>
    </source>
</reference>
<evidence type="ECO:0000313" key="6">
    <source>
        <dbReference type="EMBL" id="KSA79714.1"/>
    </source>
</evidence>
<evidence type="ECO:0000313" key="24">
    <source>
        <dbReference type="Proteomes" id="UP000466646"/>
    </source>
</evidence>
<dbReference type="SMR" id="A0A0D1G324"/>
<dbReference type="EMBL" id="QNXF01000003">
    <property type="protein sequence ID" value="TXL40137.1"/>
    <property type="molecule type" value="Genomic_DNA"/>
</dbReference>
<dbReference type="EMBL" id="LALQ01000001">
    <property type="protein sequence ID" value="KMR58544.1"/>
    <property type="molecule type" value="Genomic_DNA"/>
</dbReference>
<evidence type="ECO:0000313" key="19">
    <source>
        <dbReference type="Proteomes" id="UP000217245"/>
    </source>
</evidence>
<dbReference type="RefSeq" id="WP_010956583.1">
    <property type="nucleotide sequence ID" value="NZ_AP014652.1"/>
</dbReference>
<dbReference type="EMBL" id="WPXC01000030">
    <property type="protein sequence ID" value="MVM11326.1"/>
    <property type="molecule type" value="Genomic_DNA"/>
</dbReference>
<evidence type="ECO:0000313" key="18">
    <source>
        <dbReference type="Proteomes" id="UP000032274"/>
    </source>
</evidence>
<reference evidence="6" key="4">
    <citation type="journal article" date="2016" name="J. Infect. Dis.">
        <title>Comparative Genomics of Community-Associated Methicillin-Resistant Staphylococcus aureus Shows the Emergence of Clone ST8-USA300 in Geneva, Switzerland.</title>
        <authorList>
            <person name="Von Dach E."/>
            <person name="Diene S.M."/>
            <person name="Fankhauser C."/>
            <person name="Schrenzel J."/>
            <person name="Harbarth S."/>
            <person name="Francois P."/>
        </authorList>
    </citation>
    <scope>NUCLEOTIDE SEQUENCE</scope>
    <source>
        <strain evidence="6">MRSA_S26</strain>
    </source>
</reference>
<reference evidence="11 27" key="14">
    <citation type="submission" date="2020-02" db="EMBL/GenBank/DDBJ databases">
        <title>Novel Insights Into The Classification of Staphylococcal Beta-Lactamases In Relation To The Cefazolin Inoculum Effect.</title>
        <authorList>
            <person name="Carvajal L.P."/>
            <person name="Rincon S."/>
            <person name="Echeverri A."/>
            <person name="Porras J."/>
            <person name="Rios R."/>
            <person name="Ordonez K."/>
            <person name="Seas C."/>
            <person name="Gomez-Villegas S."/>
            <person name="Diaz L."/>
            <person name="Arias C.A."/>
            <person name="Reyes J."/>
        </authorList>
    </citation>
    <scope>NUCLEOTIDE SEQUENCE [LARGE SCALE GENOMIC DNA]</scope>
    <source>
        <strain evidence="11 27">UP127</strain>
    </source>
</reference>
<reference evidence="3 18" key="2">
    <citation type="submission" date="2015-01" db="EMBL/GenBank/DDBJ databases">
        <title>Characterization of Swiss Staphylococcus aureus strains involved in food poisoning.</title>
        <authorList>
            <person name="Crovadore J."/>
            <person name="Chablais R."/>
            <person name="Tonacini J."/>
            <person name="Schnyder B."/>
            <person name="Lefort F."/>
        </authorList>
    </citation>
    <scope>NUCLEOTIDE SEQUENCE [LARGE SCALE GENOMIC DNA]</scope>
    <source>
        <strain evidence="3 18">SA-120</strain>
    </source>
</reference>
<evidence type="ECO:0000313" key="20">
    <source>
        <dbReference type="Proteomes" id="UP000238775"/>
    </source>
</evidence>
<gene>
    <name evidence="6" type="ORF">ACR79_09830</name>
    <name evidence="2" type="ORF">CNH36_14700</name>
    <name evidence="14" type="ORF">CV021_14040</name>
    <name evidence="17" type="ORF">DQU50_11665</name>
    <name evidence="16" type="ORF">EIH03_03750</name>
    <name evidence="5" type="ORF">EP54_00075</name>
    <name evidence="4" type="ORF">EQ90_02660</name>
    <name evidence="11" type="ORF">G0Z31_13090</name>
    <name evidence="12" type="ORF">G6Y24_12000</name>
    <name evidence="7" type="ORF">GAY54_00525</name>
    <name evidence="8" type="ORF">GO814_09380</name>
    <name evidence="9" type="ORF">GO942_11680</name>
    <name evidence="13" type="ORF">GQX52_06920</name>
    <name evidence="10" type="ORF">GZ130_00785</name>
    <name evidence="15" type="ORF">HH313_002749</name>
    <name evidence="3" type="ORF">QU38_16005</name>
</gene>
<evidence type="ECO:0000313" key="4">
    <source>
        <dbReference type="EMBL" id="KMR37697.1"/>
    </source>
</evidence>
<dbReference type="Proteomes" id="UP000478867">
    <property type="component" value="Unassembled WGS sequence"/>
</dbReference>
<evidence type="ECO:0000313" key="5">
    <source>
        <dbReference type="EMBL" id="KMR58544.1"/>
    </source>
</evidence>
<evidence type="ECO:0000313" key="21">
    <source>
        <dbReference type="Proteomes" id="UP000294017"/>
    </source>
</evidence>
<dbReference type="EMBL" id="WFHO01000002">
    <property type="protein sequence ID" value="MUG51038.1"/>
    <property type="molecule type" value="Genomic_DNA"/>
</dbReference>
<dbReference type="Proteomes" id="UP000561555">
    <property type="component" value="Unassembled WGS sequence"/>
</dbReference>
<evidence type="ECO:0000313" key="2">
    <source>
        <dbReference type="EMBL" id="ATC72808.1"/>
    </source>
</evidence>
<evidence type="ECO:0000313" key="7">
    <source>
        <dbReference type="EMBL" id="MUG51038.1"/>
    </source>
</evidence>
<dbReference type="EMBL" id="PGWZ01000541">
    <property type="protein sequence ID" value="PPJ70204.1"/>
    <property type="molecule type" value="Genomic_DNA"/>
</dbReference>
<evidence type="ECO:0000313" key="17">
    <source>
        <dbReference type="EMBL" id="TXL40137.1"/>
    </source>
</evidence>
<evidence type="ECO:0000313" key="25">
    <source>
        <dbReference type="Proteomes" id="UP000471199"/>
    </source>
</evidence>
<reference evidence="2 19" key="5">
    <citation type="submission" date="2017-09" db="EMBL/GenBank/DDBJ databases">
        <title>A single nucleotide polymorphism in the Staphylococcus aureus virulence regulator SaeR abolishes pathogenesis.</title>
        <authorList>
            <person name="Copin R.J."/>
            <person name="Sause W."/>
            <person name="Shopsin B."/>
            <person name="Torres V.J."/>
        </authorList>
    </citation>
    <scope>NUCLEOTIDE SEQUENCE [LARGE SCALE GENOMIC DNA]</scope>
    <source>
        <strain evidence="19">Newman</strain>
        <strain evidence="2">Newman_D2C</strain>
    </source>
</reference>
<organism evidence="4">
    <name type="scientific">Staphylococcus aureus</name>
    <dbReference type="NCBI Taxonomy" id="1280"/>
    <lineage>
        <taxon>Bacteria</taxon>
        <taxon>Bacillati</taxon>
        <taxon>Bacillota</taxon>
        <taxon>Bacilli</taxon>
        <taxon>Bacillales</taxon>
        <taxon>Staphylococcaceae</taxon>
        <taxon>Staphylococcus</taxon>
    </lineage>
</organism>
<dbReference type="Proteomes" id="UP000466646">
    <property type="component" value="Unassembled WGS sequence"/>
</dbReference>
<reference evidence="14 20" key="6">
    <citation type="submission" date="2017-11" db="EMBL/GenBank/DDBJ databases">
        <authorList>
            <person name="Founou R.C."/>
            <person name="Founou L."/>
            <person name="Allam M."/>
            <person name="Ismail A."/>
            <person name="Essack S.Y."/>
        </authorList>
    </citation>
    <scope>NUCLEOTIDE SEQUENCE [LARGE SCALE GENOMIC DNA]</scope>
    <source>
        <strain evidence="14 20">G703N2B1</strain>
    </source>
</reference>
<evidence type="ECO:0000313" key="16">
    <source>
        <dbReference type="EMBL" id="RZI08009.1"/>
    </source>
</evidence>
<dbReference type="Proteomes" id="UP000471199">
    <property type="component" value="Unassembled WGS sequence"/>
</dbReference>
<dbReference type="EMBL" id="JXIG01000630">
    <property type="protein sequence ID" value="KIT95404.1"/>
    <property type="molecule type" value="Genomic_DNA"/>
</dbReference>
<dbReference type="Proteomes" id="UP000502818">
    <property type="component" value="Chromosome"/>
</dbReference>
<dbReference type="EMBL" id="JAAJIY010000070">
    <property type="protein sequence ID" value="NGK22422.1"/>
    <property type="molecule type" value="Genomic_DNA"/>
</dbReference>
<dbReference type="EMBL" id="JAAFLG010000001">
    <property type="protein sequence ID" value="NDP55132.1"/>
    <property type="molecule type" value="Genomic_DNA"/>
</dbReference>
<dbReference type="AlphaFoldDB" id="A0A0D1G324"/>
<dbReference type="EMBL" id="LFVP01000006">
    <property type="protein sequence ID" value="KSA79714.1"/>
    <property type="molecule type" value="Genomic_DNA"/>
</dbReference>
<dbReference type="Proteomes" id="UP000294017">
    <property type="component" value="Unassembled WGS sequence"/>
</dbReference>
<dbReference type="KEGG" id="sams:NI36_13155"/>
<evidence type="ECO:0000256" key="1">
    <source>
        <dbReference type="SAM" id="Phobius"/>
    </source>
</evidence>
<evidence type="ECO:0000313" key="26">
    <source>
        <dbReference type="Proteomes" id="UP000473113"/>
    </source>
</evidence>
<evidence type="ECO:0000313" key="12">
    <source>
        <dbReference type="EMBL" id="NGW68194.1"/>
    </source>
</evidence>
<evidence type="ECO:0000313" key="27">
    <source>
        <dbReference type="Proteomes" id="UP000478431"/>
    </source>
</evidence>
<proteinExistence type="predicted"/>
<accession>A0A1E8WW32</accession>
<dbReference type="Proteomes" id="UP000032274">
    <property type="component" value="Unassembled WGS sequence"/>
</dbReference>
<evidence type="ECO:0000313" key="9">
    <source>
        <dbReference type="EMBL" id="MVM11326.1"/>
    </source>
</evidence>
<evidence type="ECO:0000313" key="15">
    <source>
        <dbReference type="EMBL" id="QJR08749.1"/>
    </source>
</evidence>
<reference evidence="25 28" key="10">
    <citation type="submission" date="2019-11" db="EMBL/GenBank/DDBJ databases">
        <title>Implementation of targeted gown and glove precautions to prevent Staphylococcus aureus acquisition in community-based nursing homes.</title>
        <authorList>
            <person name="Stine O.C."/>
        </authorList>
    </citation>
    <scope>NUCLEOTIDE SEQUENCE [LARGE SCALE GENOMIC DNA]</scope>
    <source>
        <strain evidence="9 28">S_1081.LBCF.DN</strain>
        <strain evidence="8 25">S_2062.LAUP.DI</strain>
    </source>
</reference>
<evidence type="ECO:0000313" key="28">
    <source>
        <dbReference type="Proteomes" id="UP000478867"/>
    </source>
</evidence>
<protein>
    <submittedName>
        <fullName evidence="4">Uncharacterized protein</fullName>
    </submittedName>
</protein>
<dbReference type="EMBL" id="RQTF01000053">
    <property type="protein sequence ID" value="RZI08009.1"/>
    <property type="molecule type" value="Genomic_DNA"/>
</dbReference>
<dbReference type="EMBL" id="WPTS01000027">
    <property type="protein sequence ID" value="MVK35348.1"/>
    <property type="molecule type" value="Genomic_DNA"/>
</dbReference>
<dbReference type="Proteomes" id="UP000478431">
    <property type="component" value="Unassembled WGS sequence"/>
</dbReference>
<dbReference type="Proteomes" id="UP000473113">
    <property type="component" value="Unassembled WGS sequence"/>
</dbReference>
<evidence type="ECO:0000313" key="13">
    <source>
        <dbReference type="EMBL" id="NUY68370.1"/>
    </source>
</evidence>
<keyword evidence="1" id="KW-1133">Transmembrane helix</keyword>
<evidence type="ECO:0000313" key="29">
    <source>
        <dbReference type="Proteomes" id="UP000502818"/>
    </source>
</evidence>
<accession>A0A0D1G324</accession>
<keyword evidence="1" id="KW-0812">Transmembrane</keyword>
<dbReference type="EMBL" id="LALJ01000005">
    <property type="protein sequence ID" value="KMR37697.1"/>
    <property type="molecule type" value="Genomic_DNA"/>
</dbReference>
<reference evidence="4" key="1">
    <citation type="journal article" date="2015" name="J. Infect. Dis.">
        <title>Parallel Epidemics of Community-Associated Methicillin-Resistant Staphylococcus aureus USA300 Infection in North and South America.</title>
        <authorList>
            <person name="Planet P.J."/>
            <person name="Diaz L."/>
            <person name="Kolokotronis S.O."/>
            <person name="Narechania A."/>
            <person name="Reyes J."/>
            <person name="Xing G."/>
            <person name="Rincon S."/>
            <person name="Smith H."/>
            <person name="Panesso D."/>
            <person name="Ryan C."/>
            <person name="Smith D.P."/>
            <person name="Guzman M."/>
            <person name="Zurita J."/>
            <person name="Sebra R."/>
            <person name="Deikus G."/>
            <person name="Nolan R.L."/>
            <person name="Tenover F.C."/>
            <person name="Weinstock G.M."/>
            <person name="Robinson D.A."/>
            <person name="Arias C.A."/>
        </authorList>
    </citation>
    <scope>NUCLEOTIDE SEQUENCE</scope>
    <source>
        <strain evidence="4">CA15</strain>
        <strain evidence="5">M121</strain>
    </source>
</reference>
<reference evidence="17 22" key="7">
    <citation type="submission" date="2018-06" db="EMBL/GenBank/DDBJ databases">
        <title>Whole genome sequencing to identify and define MRSA outbreaks.</title>
        <authorList>
            <person name="Sullivan M.J."/>
            <person name="Altman D.R."/>
            <person name="Chacko K."/>
            <person name="Ciferri B."/>
            <person name="Webster E."/>
            <person name="Deikus G."/>
            <person name="Lewis M."/>
            <person name="Khan Z."/>
            <person name="Beckford C."/>
            <person name="Rendo A."/>
            <person name="Samaroo F."/>
            <person name="Sebra R."/>
            <person name="Karam-Howlin R."/>
            <person name="Southwick K."/>
            <person name="Adams E."/>
            <person name="Ying L."/>
            <person name="Kornblum J."/>
            <person name="Factor S."/>
            <person name="Danesh Yazdi M."/>
            <person name="Dingle T."/>
            <person name="Hamula C."/>
            <person name="Bashir A."/>
            <person name="Schadt E."/>
            <person name="Kasarskis A."/>
            <person name="Patel G."/>
            <person name="Wallach F."/>
            <person name="Gibbs K."/>
            <person name="Van Bakel H."/>
        </authorList>
    </citation>
    <scope>NUCLEOTIDE SEQUENCE [LARGE SCALE GENOMIC DNA]</scope>
    <source>
        <strain evidence="22">pt013</strain>
        <strain evidence="17">Pt013</strain>
    </source>
</reference>
<evidence type="ECO:0000313" key="3">
    <source>
        <dbReference type="EMBL" id="KIT95404.1"/>
    </source>
</evidence>
<reference evidence="7 23" key="9">
    <citation type="journal article" date="2019" name="Int. J. Infect. Dis.">
        <title>Characterization of a community-acquired methicillin-resistant sequence type 338 Staphylococcus aureus strain containing a staphylococcal cassette chromosome mec type VT.</title>
        <authorList>
            <person name="Chen Y."/>
            <person name="Hong J."/>
            <person name="Chen Y."/>
            <person name="Wang H."/>
            <person name="Yu Y."/>
            <person name="Qu T."/>
        </authorList>
    </citation>
    <scope>NUCLEOTIDE SEQUENCE [LARGE SCALE GENOMIC DNA]</scope>
    <source>
        <strain evidence="7 23">LJ05</strain>
    </source>
</reference>
<reference evidence="15 29" key="15">
    <citation type="submission" date="2020-04" db="EMBL/GenBank/DDBJ databases">
        <authorList>
            <person name="Kim J.-M."/>
            <person name="Chung S.H."/>
            <person name="Kim I."/>
            <person name="Kim J.-S."/>
        </authorList>
    </citation>
    <scope>NUCLEOTIDE SEQUENCE [LARGE SCALE GENOMIC DNA]</scope>
    <source>
        <strain evidence="15">HL20709</strain>
    </source>
</reference>
<evidence type="ECO:0000313" key="8">
    <source>
        <dbReference type="EMBL" id="MVK35348.1"/>
    </source>
</evidence>
<reference evidence="13 30" key="11">
    <citation type="journal article" date="2020" name="J. Antimicrob. Chemother.">
        <title>Detection of heterogeneous vancomycin intermediate resistance in MRSA isolates from Latin America.</title>
        <authorList>
            <person name="Castro B.E."/>
            <person name="Berrio M."/>
            <person name="Vargas M.L."/>
            <person name="Carvajal L.P."/>
            <person name="Millan L.V."/>
            <person name="Rios R."/>
            <person name="Hernandez A.K."/>
            <person name="Rincon S."/>
            <person name="Cubides P."/>
            <person name="Forero E."/>
            <person name="Dinh A."/>
            <person name="Seas C."/>
            <person name="Munita J.M."/>
            <person name="Arias C.A."/>
            <person name="Reyes J."/>
            <person name="Diaz L."/>
        </authorList>
    </citation>
    <scope>NUCLEOTIDE SEQUENCE [LARGE SCALE GENOMIC DNA]</scope>
    <source>
        <strain evidence="13 30">UP89</strain>
    </source>
</reference>
<reference evidence="16 21" key="8">
    <citation type="submission" date="2018-11" db="EMBL/GenBank/DDBJ databases">
        <title>Genomic profiling of Staphylococcus species from a Poultry farm system in KwaZulu-Natal, South Africa.</title>
        <authorList>
            <person name="Amoako D.G."/>
            <person name="Somboro A.M."/>
            <person name="Abia A.L.K."/>
            <person name="Bester L.A."/>
            <person name="Essack S.Y."/>
        </authorList>
    </citation>
    <scope>NUCLEOTIDE SEQUENCE [LARGE SCALE GENOMIC DNA]</scope>
    <source>
        <strain evidence="16 21">SA12</strain>
    </source>
</reference>
<reference evidence="10 24" key="12">
    <citation type="submission" date="2020-01" db="EMBL/GenBank/DDBJ databases">
        <title>Analysis of Virulence and Antimicrobial Resistance Gene Carriage in Staphylococcus aureus Infections in Equids Using Whole Genome Sequencing.</title>
        <authorList>
            <person name="Little S.V."/>
            <person name="Hillhouse A.E."/>
            <person name="Cohen N.D."/>
            <person name="Lawhon S.D."/>
            <person name="Bryan L.K."/>
        </authorList>
    </citation>
    <scope>NUCLEOTIDE SEQUENCE [LARGE SCALE GENOMIC DNA]</scope>
    <source>
        <strain evidence="10 24">61-017</strain>
    </source>
</reference>